<dbReference type="GeneID" id="57475450"/>
<reference evidence="2" key="1">
    <citation type="journal article" date="2014" name="Genome Announc.">
        <title>Full-genome sequence of the plant growth-promoting bacterium Pseudomonas protegens CHA0.</title>
        <authorList>
            <person name="Jousset A."/>
            <person name="Schuldes J."/>
            <person name="Keel C."/>
            <person name="Maurhofer M."/>
            <person name="Daniel R."/>
            <person name="Scheu S."/>
            <person name="Thuermer A."/>
        </authorList>
    </citation>
    <scope>NUCLEOTIDE SEQUENCE [LARGE SCALE GENOMIC DNA]</scope>
    <source>
        <strain evidence="2">DSM 19095 / LMG 27888 / CFBP 6595 / CHA0</strain>
    </source>
</reference>
<gene>
    <name evidence="1" type="ORF">PFLCHA0_c24550</name>
</gene>
<dbReference type="EMBL" id="CP003190">
    <property type="protein sequence ID" value="AGL84226.1"/>
    <property type="molecule type" value="Genomic_DNA"/>
</dbReference>
<dbReference type="RefSeq" id="WP_015635158.1">
    <property type="nucleotide sequence ID" value="NC_021237.1"/>
</dbReference>
<evidence type="ECO:0000313" key="1">
    <source>
        <dbReference type="EMBL" id="AGL84226.1"/>
    </source>
</evidence>
<evidence type="ECO:0000313" key="2">
    <source>
        <dbReference type="Proteomes" id="UP000013940"/>
    </source>
</evidence>
<dbReference type="Proteomes" id="UP000013940">
    <property type="component" value="Chromosome"/>
</dbReference>
<name>A0A2C9EKP7_PSEPH</name>
<dbReference type="AlphaFoldDB" id="A0A2C9EKP7"/>
<accession>A0A2C9EKP7</accession>
<organism evidence="1 2">
    <name type="scientific">Pseudomonas protegens (strain DSM 19095 / LMG 27888 / CFBP 6595 / CHA0)</name>
    <dbReference type="NCBI Taxonomy" id="1124983"/>
    <lineage>
        <taxon>Bacteria</taxon>
        <taxon>Pseudomonadati</taxon>
        <taxon>Pseudomonadota</taxon>
        <taxon>Gammaproteobacteria</taxon>
        <taxon>Pseudomonadales</taxon>
        <taxon>Pseudomonadaceae</taxon>
        <taxon>Pseudomonas</taxon>
    </lineage>
</organism>
<sequence length="121" mass="13854">MTRHFSYVWLLPLLERPYESVAADLPGALAGLRIEPPPGEPLCLRQLLLSALGSGSEHWEHCAVAWLEAGFPLDRELCESLLHQVSQKMFSQPIRHRLTTLGKRWLRQDNQARTHDSNPRH</sequence>
<dbReference type="HOGENOM" id="CLU_2036004_0_0_6"/>
<protein>
    <submittedName>
        <fullName evidence="1">Uncharacterized protein</fullName>
    </submittedName>
</protein>
<proteinExistence type="predicted"/>
<dbReference type="KEGG" id="pprc:PFLCHA0_c24550"/>